<dbReference type="Pfam" id="PF00248">
    <property type="entry name" value="Aldo_ket_red"/>
    <property type="match status" value="1"/>
</dbReference>
<feature type="domain" description="NADP-dependent oxidoreductase" evidence="3">
    <location>
        <begin position="21"/>
        <end position="316"/>
    </location>
</feature>
<keyword evidence="5" id="KW-1185">Reference proteome</keyword>
<keyword evidence="2" id="KW-0175">Coiled coil</keyword>
<dbReference type="EMBL" id="LAJE02000219">
    <property type="protein sequence ID" value="OEO30271.1"/>
    <property type="molecule type" value="Genomic_DNA"/>
</dbReference>
<dbReference type="PANTHER" id="PTHR43364:SF4">
    <property type="entry name" value="NAD(P)-LINKED OXIDOREDUCTASE SUPERFAMILY PROTEIN"/>
    <property type="match status" value="1"/>
</dbReference>
<feature type="coiled-coil region" evidence="2">
    <location>
        <begin position="105"/>
        <end position="132"/>
    </location>
</feature>
<reference evidence="4 5" key="1">
    <citation type="journal article" date="2015" name="Genome Announc.">
        <title>Genome Assemblies of Three Soil-Associated Devosia species: D. insulae, D. limi, and D. soli.</title>
        <authorList>
            <person name="Hassan Y.I."/>
            <person name="Lepp D."/>
            <person name="Zhou T."/>
        </authorList>
    </citation>
    <scope>NUCLEOTIDE SEQUENCE [LARGE SCALE GENOMIC DNA]</scope>
    <source>
        <strain evidence="4 5">DS-56</strain>
    </source>
</reference>
<dbReference type="SUPFAM" id="SSF51430">
    <property type="entry name" value="NAD(P)-linked oxidoreductase"/>
    <property type="match status" value="1"/>
</dbReference>
<dbReference type="AlphaFoldDB" id="A0A1E5XNX2"/>
<evidence type="ECO:0000256" key="1">
    <source>
        <dbReference type="ARBA" id="ARBA00023002"/>
    </source>
</evidence>
<dbReference type="InterPro" id="IPR050523">
    <property type="entry name" value="AKR_Detox_Biosynth"/>
</dbReference>
<dbReference type="InterPro" id="IPR036812">
    <property type="entry name" value="NAD(P)_OxRdtase_dom_sf"/>
</dbReference>
<accession>A0A1E5XNX2</accession>
<protein>
    <submittedName>
        <fullName evidence="4">Aldo/keto reductase</fullName>
    </submittedName>
</protein>
<dbReference type="CDD" id="cd19102">
    <property type="entry name" value="AKR_unchar"/>
    <property type="match status" value="1"/>
</dbReference>
<dbReference type="Proteomes" id="UP000095463">
    <property type="component" value="Unassembled WGS sequence"/>
</dbReference>
<name>A0A1E5XNX2_9HYPH</name>
<dbReference type="PANTHER" id="PTHR43364">
    <property type="entry name" value="NADH-SPECIFIC METHYLGLYOXAL REDUCTASE-RELATED"/>
    <property type="match status" value="1"/>
</dbReference>
<evidence type="ECO:0000256" key="2">
    <source>
        <dbReference type="SAM" id="Coils"/>
    </source>
</evidence>
<evidence type="ECO:0000313" key="4">
    <source>
        <dbReference type="EMBL" id="OEO30271.1"/>
    </source>
</evidence>
<gene>
    <name evidence="4" type="ORF">VW23_022005</name>
</gene>
<proteinExistence type="predicted"/>
<dbReference type="GO" id="GO:0016491">
    <property type="term" value="F:oxidoreductase activity"/>
    <property type="evidence" value="ECO:0007669"/>
    <property type="project" value="UniProtKB-KW"/>
</dbReference>
<sequence length="331" mass="35602">MNMKTSLPTRAFGKTGMEITRLGVGAWAMGGNMWGPQDDADSDAAIRHAIELGINWIDTAAAYGVGHSEEVIGQTLKALPADRRPFVFTKGGVIRDANGQNPRRLANRESLRNELENSLKRLQVEAIDLYQVHWPADDVPLEDYWATMLELKSEGKVRHIGLSNHNAEQLARAEAMGHVETLQPPFSMIKRETAEAILPWCAAHGTGVICYSPMQAGLLTGSFTKERAATLADNDWRKTNPEFTGERLDRNLALAAALKPVADKHGTSISSIALTWVLAWPGLSAAIVGARSPAQVDGWIDAATIELDAADLDAIAGTIGATGAGQGPVRP</sequence>
<comment type="caution">
    <text evidence="4">The sequence shown here is derived from an EMBL/GenBank/DDBJ whole genome shotgun (WGS) entry which is preliminary data.</text>
</comment>
<evidence type="ECO:0000313" key="5">
    <source>
        <dbReference type="Proteomes" id="UP000095463"/>
    </source>
</evidence>
<dbReference type="Gene3D" id="3.20.20.100">
    <property type="entry name" value="NADP-dependent oxidoreductase domain"/>
    <property type="match status" value="1"/>
</dbReference>
<evidence type="ECO:0000259" key="3">
    <source>
        <dbReference type="Pfam" id="PF00248"/>
    </source>
</evidence>
<dbReference type="GO" id="GO:0005829">
    <property type="term" value="C:cytosol"/>
    <property type="evidence" value="ECO:0007669"/>
    <property type="project" value="TreeGrafter"/>
</dbReference>
<dbReference type="InterPro" id="IPR023210">
    <property type="entry name" value="NADP_OxRdtase_dom"/>
</dbReference>
<keyword evidence="1" id="KW-0560">Oxidoreductase</keyword>
<organism evidence="4 5">
    <name type="scientific">Devosia insulae DS-56</name>
    <dbReference type="NCBI Taxonomy" id="1116389"/>
    <lineage>
        <taxon>Bacteria</taxon>
        <taxon>Pseudomonadati</taxon>
        <taxon>Pseudomonadota</taxon>
        <taxon>Alphaproteobacteria</taxon>
        <taxon>Hyphomicrobiales</taxon>
        <taxon>Devosiaceae</taxon>
        <taxon>Devosia</taxon>
    </lineage>
</organism>